<dbReference type="Pfam" id="PF21852">
    <property type="entry name" value="DUF6911"/>
    <property type="match status" value="1"/>
</dbReference>
<dbReference type="Proteomes" id="UP001221208">
    <property type="component" value="Unassembled WGS sequence"/>
</dbReference>
<organism evidence="1 2">
    <name type="scientific">Janthinobacterium fluminis</name>
    <dbReference type="NCBI Taxonomy" id="2987524"/>
    <lineage>
        <taxon>Bacteria</taxon>
        <taxon>Pseudomonadati</taxon>
        <taxon>Pseudomonadota</taxon>
        <taxon>Betaproteobacteria</taxon>
        <taxon>Burkholderiales</taxon>
        <taxon>Oxalobacteraceae</taxon>
        <taxon>Janthinobacterium</taxon>
    </lineage>
</organism>
<reference evidence="1 2" key="1">
    <citation type="submission" date="2022-10" db="EMBL/GenBank/DDBJ databases">
        <title>Janthinobacterium sp. hw3 Genome sequencing.</title>
        <authorList>
            <person name="Park S."/>
        </authorList>
    </citation>
    <scope>NUCLEOTIDE SEQUENCE [LARGE SCALE GENOMIC DNA]</scope>
    <source>
        <strain evidence="2">hw3</strain>
    </source>
</reference>
<gene>
    <name evidence="1" type="ORF">OIK44_05840</name>
</gene>
<dbReference type="EMBL" id="JAQQXR010000001">
    <property type="protein sequence ID" value="MDC8757111.1"/>
    <property type="molecule type" value="Genomic_DNA"/>
</dbReference>
<sequence length="137" mass="14903">MSKEIVLGGYVIDVGGVRHQLPAVLNPIDSIAENVIRNVIGVGKGVVVMRSNPPPESGPYELRMYLDAGYFMLMLNELDEDGDHSVRTPMNAHATNDLVSILGEKYPAKVLVQDIDFVCSVFNEFSHAGTVSTDLLS</sequence>
<protein>
    <submittedName>
        <fullName evidence="1">Uncharacterized protein</fullName>
    </submittedName>
</protein>
<dbReference type="InterPro" id="IPR054205">
    <property type="entry name" value="DUF6911"/>
</dbReference>
<keyword evidence="2" id="KW-1185">Reference proteome</keyword>
<evidence type="ECO:0000313" key="1">
    <source>
        <dbReference type="EMBL" id="MDC8757111.1"/>
    </source>
</evidence>
<dbReference type="RefSeq" id="WP_273669757.1">
    <property type="nucleotide sequence ID" value="NZ_JAQQXR010000001.1"/>
</dbReference>
<comment type="caution">
    <text evidence="1">The sequence shown here is derived from an EMBL/GenBank/DDBJ whole genome shotgun (WGS) entry which is preliminary data.</text>
</comment>
<proteinExistence type="predicted"/>
<accession>A0ABT5JWJ4</accession>
<name>A0ABT5JWJ4_9BURK</name>
<evidence type="ECO:0000313" key="2">
    <source>
        <dbReference type="Proteomes" id="UP001221208"/>
    </source>
</evidence>